<dbReference type="InterPro" id="IPR011059">
    <property type="entry name" value="Metal-dep_hydrolase_composite"/>
</dbReference>
<sequence length="1006" mass="112155">MRRIFLALSLLMCSFGLLAQDYFPKNDGVKTENDNYTAFVNARIFATPTQIIDNGSLLIQNGKIIAVGTSVTIPANAILIDLEGKYIYPSFIDIYSDFGITKPKRNNNFNQRVQYGPSRKGYYWNDHITPEINAVEKLKFDDNKAKELVKAGFGTVNTHHQDGIIRGTSTLIALNVHEGNEKRILGDKVAQHFSFRKGNSSRQSYPTSLMGAMALIRQVYHDAKWYGNGGSETDDRSLEAFNRNKGLPQIFDAGSMANSLRADKIANEFGVNYILKGGGDEYARINEVKATNASYVLPLDFPKPYDVSDPISAAVVELKDMRHWNQAPTNAKVLAENGIPFAFTTAELKKVEDFKTNLMKAIDYGLSKTTALEALTTVPARLLGKSDQLGNLKKGAVANFLITSGDLFEKKTILYENWVQGNKNVINDIDLKDIRGNYDLNVAGEKYSMAITGEPSKPKIELKQDSIKIASKINYKNGWINIFFTPQNEKATEFIRLNAVTTASKNLSGRGTLTNGNDINWTAIWKTKEDQKEEENEKGGKDKNDLHEILPVTFPNTAYGLKQKARQENILFKNATVWTNERDGILQNSDVLIKNGKIAEIGKNLSASGARIIDASGKHLTTGIVDEHSHIAAAAINEGGHNSSAEVTIEDVVSDDDIDIFRNLAGGVTSIQILHGSANPIGGRSAIIKLKWGEAAENLLNPNADPFIKFALGENVKQSNWGDNNTSRFPQTRMGVEQVYVDYFQRAKAYDQKWKAYNDLSSKAKSRTNAPRYDIELAVLAQILNKERFISCHSYVQSEINMLMKVVERFNFNVNTFTHILEGYKVADKMAKHGVAGSTFSDWWAYKYEVNDAIPYNAAIMHSQGVLTAINSDSGEMSRRLNQEAAKSVKYGGVSEEDAWKFVTLNPAKMLHLDDKIGSIKVGKDADLVLWTDHPMSIYAKAEKTMIEGAIYYDLEKLPAMTNAIKKERNKLINMMLKAKNNGMKTQPAKKKKKEQLHCDSLIYQQ</sequence>
<evidence type="ECO:0000256" key="1">
    <source>
        <dbReference type="SAM" id="SignalP"/>
    </source>
</evidence>
<keyword evidence="4" id="KW-1185">Reference proteome</keyword>
<dbReference type="SUPFAM" id="SSF51338">
    <property type="entry name" value="Composite domain of metallo-dependent hydrolases"/>
    <property type="match status" value="2"/>
</dbReference>
<organism evidence="3 4">
    <name type="scientific">Sungkyunkwania multivorans</name>
    <dbReference type="NCBI Taxonomy" id="1173618"/>
    <lineage>
        <taxon>Bacteria</taxon>
        <taxon>Pseudomonadati</taxon>
        <taxon>Bacteroidota</taxon>
        <taxon>Flavobacteriia</taxon>
        <taxon>Flavobacteriales</taxon>
        <taxon>Flavobacteriaceae</taxon>
        <taxon>Sungkyunkwania</taxon>
    </lineage>
</organism>
<protein>
    <submittedName>
        <fullName evidence="3">Amidohydrolase family protein</fullName>
    </submittedName>
</protein>
<gene>
    <name evidence="3" type="ORF">ACFQ1M_03835</name>
</gene>
<proteinExistence type="predicted"/>
<evidence type="ECO:0000313" key="4">
    <source>
        <dbReference type="Proteomes" id="UP001596978"/>
    </source>
</evidence>
<dbReference type="RefSeq" id="WP_386404127.1">
    <property type="nucleotide sequence ID" value="NZ_JBHTJH010000004.1"/>
</dbReference>
<feature type="signal peptide" evidence="1">
    <location>
        <begin position="1"/>
        <end position="19"/>
    </location>
</feature>
<dbReference type="Proteomes" id="UP001596978">
    <property type="component" value="Unassembled WGS sequence"/>
</dbReference>
<keyword evidence="1" id="KW-0732">Signal</keyword>
<dbReference type="InterPro" id="IPR006680">
    <property type="entry name" value="Amidohydro-rel"/>
</dbReference>
<accession>A0ABW3CU75</accession>
<dbReference type="EMBL" id="JBHTJH010000004">
    <property type="protein sequence ID" value="MFD0861326.1"/>
    <property type="molecule type" value="Genomic_DNA"/>
</dbReference>
<feature type="chain" id="PRO_5047069146" evidence="1">
    <location>
        <begin position="20"/>
        <end position="1006"/>
    </location>
</feature>
<evidence type="ECO:0000313" key="3">
    <source>
        <dbReference type="EMBL" id="MFD0861326.1"/>
    </source>
</evidence>
<dbReference type="SUPFAM" id="SSF51556">
    <property type="entry name" value="Metallo-dependent hydrolases"/>
    <property type="match status" value="2"/>
</dbReference>
<dbReference type="InterPro" id="IPR051781">
    <property type="entry name" value="Metallo-dep_Hydrolase"/>
</dbReference>
<dbReference type="PANTHER" id="PTHR43135">
    <property type="entry name" value="ALPHA-D-RIBOSE 1-METHYLPHOSPHONATE 5-TRIPHOSPHATE DIPHOSPHATASE"/>
    <property type="match status" value="1"/>
</dbReference>
<evidence type="ECO:0000259" key="2">
    <source>
        <dbReference type="Pfam" id="PF01979"/>
    </source>
</evidence>
<name>A0ABW3CU75_9FLAO</name>
<feature type="domain" description="Amidohydrolase-related" evidence="2">
    <location>
        <begin position="858"/>
        <end position="944"/>
    </location>
</feature>
<dbReference type="Gene3D" id="3.20.20.140">
    <property type="entry name" value="Metal-dependent hydrolases"/>
    <property type="match status" value="2"/>
</dbReference>
<dbReference type="PANTHER" id="PTHR43135:SF3">
    <property type="entry name" value="ALPHA-D-RIBOSE 1-METHYLPHOSPHONATE 5-TRIPHOSPHATE DIPHOSPHATASE"/>
    <property type="match status" value="1"/>
</dbReference>
<dbReference type="InterPro" id="IPR032466">
    <property type="entry name" value="Metal_Hydrolase"/>
</dbReference>
<reference evidence="4" key="1">
    <citation type="journal article" date="2019" name="Int. J. Syst. Evol. Microbiol.">
        <title>The Global Catalogue of Microorganisms (GCM) 10K type strain sequencing project: providing services to taxonomists for standard genome sequencing and annotation.</title>
        <authorList>
            <consortium name="The Broad Institute Genomics Platform"/>
            <consortium name="The Broad Institute Genome Sequencing Center for Infectious Disease"/>
            <person name="Wu L."/>
            <person name="Ma J."/>
        </authorList>
    </citation>
    <scope>NUCLEOTIDE SEQUENCE [LARGE SCALE GENOMIC DNA]</scope>
    <source>
        <strain evidence="4">CCUG 62952</strain>
    </source>
</reference>
<comment type="caution">
    <text evidence="3">The sequence shown here is derived from an EMBL/GenBank/DDBJ whole genome shotgun (WGS) entry which is preliminary data.</text>
</comment>
<dbReference type="Pfam" id="PF01979">
    <property type="entry name" value="Amidohydro_1"/>
    <property type="match status" value="1"/>
</dbReference>
<dbReference type="Gene3D" id="2.30.40.10">
    <property type="entry name" value="Urease, subunit C, domain 1"/>
    <property type="match status" value="1"/>
</dbReference>